<dbReference type="AlphaFoldDB" id="A0A562JKQ9"/>
<dbReference type="RefSeq" id="WP_145079119.1">
    <property type="nucleotide sequence ID" value="NZ_DAMBUX010000009.1"/>
</dbReference>
<name>A0A562JKQ9_9FIRM</name>
<keyword evidence="3" id="KW-1185">Reference proteome</keyword>
<dbReference type="Proteomes" id="UP000315343">
    <property type="component" value="Unassembled WGS sequence"/>
</dbReference>
<evidence type="ECO:0000313" key="2">
    <source>
        <dbReference type="EMBL" id="TWH83740.1"/>
    </source>
</evidence>
<dbReference type="OrthoDB" id="1809861at2"/>
<protein>
    <submittedName>
        <fullName evidence="2">Uncharacterized protein</fullName>
    </submittedName>
</protein>
<reference evidence="2 3" key="1">
    <citation type="submission" date="2019-07" db="EMBL/GenBank/DDBJ databases">
        <title>Genomic Encyclopedia of Type Strains, Phase I: the one thousand microbial genomes (KMG-I) project.</title>
        <authorList>
            <person name="Kyrpides N."/>
        </authorList>
    </citation>
    <scope>NUCLEOTIDE SEQUENCE [LARGE SCALE GENOMIC DNA]</scope>
    <source>
        <strain evidence="2 3">DSM 13558</strain>
    </source>
</reference>
<keyword evidence="1" id="KW-0732">Signal</keyword>
<comment type="caution">
    <text evidence="2">The sequence shown here is derived from an EMBL/GenBank/DDBJ whole genome shotgun (WGS) entry which is preliminary data.</text>
</comment>
<evidence type="ECO:0000256" key="1">
    <source>
        <dbReference type="SAM" id="SignalP"/>
    </source>
</evidence>
<organism evidence="2 3">
    <name type="scientific">Sedimentibacter saalensis</name>
    <dbReference type="NCBI Taxonomy" id="130788"/>
    <lineage>
        <taxon>Bacteria</taxon>
        <taxon>Bacillati</taxon>
        <taxon>Bacillota</taxon>
        <taxon>Tissierellia</taxon>
        <taxon>Sedimentibacter</taxon>
    </lineage>
</organism>
<gene>
    <name evidence="2" type="ORF">LY60_00352</name>
</gene>
<dbReference type="EMBL" id="VLKH01000001">
    <property type="protein sequence ID" value="TWH83740.1"/>
    <property type="molecule type" value="Genomic_DNA"/>
</dbReference>
<accession>A0A562JKQ9</accession>
<feature type="signal peptide" evidence="1">
    <location>
        <begin position="1"/>
        <end position="23"/>
    </location>
</feature>
<sequence length="61" mass="6474">MKKLLYIFVASIIVLGSTKQAYAVNMVSEMAVNKGGQSVAECARTMDKGVSECAKAEVCAE</sequence>
<feature type="chain" id="PRO_5021940229" evidence="1">
    <location>
        <begin position="24"/>
        <end position="61"/>
    </location>
</feature>
<evidence type="ECO:0000313" key="3">
    <source>
        <dbReference type="Proteomes" id="UP000315343"/>
    </source>
</evidence>
<proteinExistence type="predicted"/>